<dbReference type="PANTHER" id="PTHR43330">
    <property type="entry name" value="METHIONINE AMINOPEPTIDASE"/>
    <property type="match status" value="1"/>
</dbReference>
<accession>A0ABW1YMZ7</accession>
<feature type="binding site" evidence="6">
    <location>
        <position position="236"/>
    </location>
    <ligand>
        <name>a divalent metal cation</name>
        <dbReference type="ChEBI" id="CHEBI:60240"/>
        <label>1</label>
    </ligand>
</feature>
<feature type="binding site" evidence="6">
    <location>
        <position position="179"/>
    </location>
    <ligand>
        <name>substrate</name>
    </ligand>
</feature>
<comment type="cofactor">
    <cofactor evidence="6">
        <name>Co(2+)</name>
        <dbReference type="ChEBI" id="CHEBI:48828"/>
    </cofactor>
    <cofactor evidence="6">
        <name>Zn(2+)</name>
        <dbReference type="ChEBI" id="CHEBI:29105"/>
    </cofactor>
    <cofactor evidence="6">
        <name>Mn(2+)</name>
        <dbReference type="ChEBI" id="CHEBI:29035"/>
    </cofactor>
    <cofactor evidence="6">
        <name>Fe(2+)</name>
        <dbReference type="ChEBI" id="CHEBI:29033"/>
    </cofactor>
    <text evidence="6">Binds 2 divalent metal cations per subunit. Has a high-affinity and a low affinity metal-binding site. The true nature of the physiological cofactor is under debate. The enzyme is active with cobalt, zinc, manganese or divalent iron ions. Most likely, methionine aminopeptidases function as mononuclear Fe(2+)-metalloproteases under physiological conditions, and the catalytically relevant metal-binding site has been assigned to the histidine-containing high-affinity site.</text>
</comment>
<feature type="binding site" evidence="6">
    <location>
        <position position="80"/>
    </location>
    <ligand>
        <name>substrate</name>
    </ligand>
</feature>
<feature type="binding site" evidence="6">
    <location>
        <position position="236"/>
    </location>
    <ligand>
        <name>a divalent metal cation</name>
        <dbReference type="ChEBI" id="CHEBI:60240"/>
        <label>2</label>
        <note>catalytic</note>
    </ligand>
</feature>
<keyword evidence="10" id="KW-1185">Reference proteome</keyword>
<keyword evidence="5 6" id="KW-0378">Hydrolase</keyword>
<evidence type="ECO:0000313" key="9">
    <source>
        <dbReference type="EMBL" id="MFC6633467.1"/>
    </source>
</evidence>
<evidence type="ECO:0000256" key="4">
    <source>
        <dbReference type="ARBA" id="ARBA00022723"/>
    </source>
</evidence>
<keyword evidence="3 6" id="KW-0645">Protease</keyword>
<feature type="binding site" evidence="6">
    <location>
        <position position="98"/>
    </location>
    <ligand>
        <name>a divalent metal cation</name>
        <dbReference type="ChEBI" id="CHEBI:60240"/>
        <label>1</label>
    </ligand>
</feature>
<feature type="binding site" evidence="6">
    <location>
        <position position="109"/>
    </location>
    <ligand>
        <name>a divalent metal cation</name>
        <dbReference type="ChEBI" id="CHEBI:60240"/>
        <label>2</label>
        <note>catalytic</note>
    </ligand>
</feature>
<comment type="catalytic activity">
    <reaction evidence="6 7">
        <text>Release of N-terminal amino acids, preferentially methionine, from peptides and arylamides.</text>
        <dbReference type="EC" id="3.4.11.18"/>
    </reaction>
</comment>
<comment type="function">
    <text evidence="1 6">Removes the N-terminal methionine from nascent proteins. The N-terminal methionine is often cleaved when the second residue in the primary sequence is small and uncharged (Met-Ala-, Cys, Gly, Pro, Ser, Thr, or Val). Requires deformylation of the N(alpha)-formylated initiator methionine before it can be hydrolyzed.</text>
</comment>
<dbReference type="GO" id="GO:0004239">
    <property type="term" value="F:initiator methionyl aminopeptidase activity"/>
    <property type="evidence" value="ECO:0007669"/>
    <property type="project" value="UniProtKB-EC"/>
</dbReference>
<feature type="binding site" evidence="6">
    <location>
        <position position="109"/>
    </location>
    <ligand>
        <name>a divalent metal cation</name>
        <dbReference type="ChEBI" id="CHEBI:60240"/>
        <label>1</label>
    </ligand>
</feature>
<evidence type="ECO:0000256" key="2">
    <source>
        <dbReference type="ARBA" id="ARBA00022438"/>
    </source>
</evidence>
<dbReference type="HAMAP" id="MF_01974">
    <property type="entry name" value="MetAP_1"/>
    <property type="match status" value="1"/>
</dbReference>
<keyword evidence="4 6" id="KW-0479">Metal-binding</keyword>
<evidence type="ECO:0000256" key="7">
    <source>
        <dbReference type="RuleBase" id="RU003653"/>
    </source>
</evidence>
<dbReference type="PROSITE" id="PS00680">
    <property type="entry name" value="MAP_1"/>
    <property type="match status" value="1"/>
</dbReference>
<evidence type="ECO:0000256" key="5">
    <source>
        <dbReference type="ARBA" id="ARBA00022801"/>
    </source>
</evidence>
<organism evidence="9 10">
    <name type="scientific">Microbulbifer taiwanensis</name>
    <dbReference type="NCBI Taxonomy" id="986746"/>
    <lineage>
        <taxon>Bacteria</taxon>
        <taxon>Pseudomonadati</taxon>
        <taxon>Pseudomonadota</taxon>
        <taxon>Gammaproteobacteria</taxon>
        <taxon>Cellvibrionales</taxon>
        <taxon>Microbulbiferaceae</taxon>
        <taxon>Microbulbifer</taxon>
    </lineage>
</organism>
<feature type="binding site" evidence="6">
    <location>
        <position position="172"/>
    </location>
    <ligand>
        <name>a divalent metal cation</name>
        <dbReference type="ChEBI" id="CHEBI:60240"/>
        <label>2</label>
        <note>catalytic</note>
    </ligand>
</feature>
<dbReference type="SUPFAM" id="SSF55920">
    <property type="entry name" value="Creatinase/aminopeptidase"/>
    <property type="match status" value="1"/>
</dbReference>
<dbReference type="EC" id="3.4.11.18" evidence="6 7"/>
<dbReference type="Proteomes" id="UP001596425">
    <property type="component" value="Unassembled WGS sequence"/>
</dbReference>
<comment type="subunit">
    <text evidence="6">Monomer.</text>
</comment>
<keyword evidence="2 6" id="KW-0031">Aminopeptidase</keyword>
<dbReference type="NCBIfam" id="TIGR00500">
    <property type="entry name" value="met_pdase_I"/>
    <property type="match status" value="1"/>
</dbReference>
<reference evidence="10" key="1">
    <citation type="journal article" date="2019" name="Int. J. Syst. Evol. Microbiol.">
        <title>The Global Catalogue of Microorganisms (GCM) 10K type strain sequencing project: providing services to taxonomists for standard genome sequencing and annotation.</title>
        <authorList>
            <consortium name="The Broad Institute Genomics Platform"/>
            <consortium name="The Broad Institute Genome Sequencing Center for Infectious Disease"/>
            <person name="Wu L."/>
            <person name="Ma J."/>
        </authorList>
    </citation>
    <scope>NUCLEOTIDE SEQUENCE [LARGE SCALE GENOMIC DNA]</scope>
    <source>
        <strain evidence="10">CGMCC 1.13718</strain>
    </source>
</reference>
<dbReference type="EMBL" id="JBHSVR010000001">
    <property type="protein sequence ID" value="MFC6633467.1"/>
    <property type="molecule type" value="Genomic_DNA"/>
</dbReference>
<feature type="binding site" evidence="6">
    <location>
        <position position="205"/>
    </location>
    <ligand>
        <name>a divalent metal cation</name>
        <dbReference type="ChEBI" id="CHEBI:60240"/>
        <label>2</label>
        <note>catalytic</note>
    </ligand>
</feature>
<dbReference type="RefSeq" id="WP_193192962.1">
    <property type="nucleotide sequence ID" value="NZ_JACZFR010000036.1"/>
</dbReference>
<dbReference type="PRINTS" id="PR00599">
    <property type="entry name" value="MAPEPTIDASE"/>
</dbReference>
<dbReference type="InterPro" id="IPR002467">
    <property type="entry name" value="Pept_M24A_MAP1"/>
</dbReference>
<comment type="caution">
    <text evidence="9">The sequence shown here is derived from an EMBL/GenBank/DDBJ whole genome shotgun (WGS) entry which is preliminary data.</text>
</comment>
<evidence type="ECO:0000256" key="6">
    <source>
        <dbReference type="HAMAP-Rule" id="MF_01974"/>
    </source>
</evidence>
<comment type="similarity">
    <text evidence="6">Belongs to the peptidase M24A family. Methionine aminopeptidase type 1 subfamily.</text>
</comment>
<evidence type="ECO:0000313" key="10">
    <source>
        <dbReference type="Proteomes" id="UP001596425"/>
    </source>
</evidence>
<dbReference type="InterPro" id="IPR000994">
    <property type="entry name" value="Pept_M24"/>
</dbReference>
<dbReference type="Pfam" id="PF00557">
    <property type="entry name" value="Peptidase_M24"/>
    <property type="match status" value="1"/>
</dbReference>
<name>A0ABW1YMZ7_9GAMM</name>
<protein>
    <recommendedName>
        <fullName evidence="6 7">Methionine aminopeptidase</fullName>
        <shortName evidence="6">MAP</shortName>
        <shortName evidence="6">MetAP</shortName>
        <ecNumber evidence="6 7">3.4.11.18</ecNumber>
    </recommendedName>
    <alternativeName>
        <fullName evidence="6">Peptidase M</fullName>
    </alternativeName>
</protein>
<dbReference type="CDD" id="cd01086">
    <property type="entry name" value="MetAP1"/>
    <property type="match status" value="1"/>
</dbReference>
<dbReference type="InterPro" id="IPR036005">
    <property type="entry name" value="Creatinase/aminopeptidase-like"/>
</dbReference>
<dbReference type="Gene3D" id="3.90.230.10">
    <property type="entry name" value="Creatinase/methionine aminopeptidase superfamily"/>
    <property type="match status" value="1"/>
</dbReference>
<feature type="domain" description="Peptidase M24" evidence="8">
    <location>
        <begin position="14"/>
        <end position="242"/>
    </location>
</feature>
<dbReference type="InterPro" id="IPR001714">
    <property type="entry name" value="Pept_M24_MAP"/>
</dbReference>
<evidence type="ECO:0000259" key="8">
    <source>
        <dbReference type="Pfam" id="PF00557"/>
    </source>
</evidence>
<proteinExistence type="inferred from homology"/>
<sequence length="277" mass="30522">MNNIRIKNTAEQALMRDAGRLLARVFAMLDDFIAPGVSTMQINDRVEAFIVGELQARPASKGQYGYPYSLNTSVNEVVCHGMPRASQLLKNGDIVNVDITLEKSGFIADSSKMYMIGGVAPVAKQLVDTTYEAMWKGIDAVRPGATLGDIGHAIQKHAEGRGYSVVREYCGHGIGREMHEEPQVLHYGRPNSGTLLQEGMTFTIEPMINQGDRKTKTKKDGWTVETRDGRLSAQWEHTVLVTTDGCEVLTLRAEEVRSTADHSSNTINKVVRSEPSK</sequence>
<evidence type="ECO:0000256" key="1">
    <source>
        <dbReference type="ARBA" id="ARBA00002521"/>
    </source>
</evidence>
<evidence type="ECO:0000256" key="3">
    <source>
        <dbReference type="ARBA" id="ARBA00022670"/>
    </source>
</evidence>
<gene>
    <name evidence="6 9" type="primary">map</name>
    <name evidence="9" type="ORF">ACFQBM_09255</name>
</gene>
<dbReference type="PANTHER" id="PTHR43330:SF27">
    <property type="entry name" value="METHIONINE AMINOPEPTIDASE"/>
    <property type="match status" value="1"/>
</dbReference>